<sequence length="79" mass="9395">RNWCQYTVTKMVTCQVQNGSETYTQRLYQSCRWPLRCSNIVSYRTLIRPMYRVTYRTVSAFEWRCCPGFMGPSCEEGES</sequence>
<dbReference type="PANTHER" id="PTHR15427:SF23">
    <property type="entry name" value="EMI DOMAIN-CONTAINING PROTEIN 1"/>
    <property type="match status" value="1"/>
</dbReference>
<dbReference type="PANTHER" id="PTHR15427">
    <property type="entry name" value="EMILIN ELASTIN MICROFIBRIL INTERFACE-LOCATED PROTEIN ELASTIN MICROFIBRIL INTERFACER"/>
    <property type="match status" value="1"/>
</dbReference>
<organism evidence="6">
    <name type="scientific">Petromyzon marinus</name>
    <name type="common">Sea lamprey</name>
    <dbReference type="NCBI Taxonomy" id="7757"/>
    <lineage>
        <taxon>Eukaryota</taxon>
        <taxon>Metazoa</taxon>
        <taxon>Chordata</taxon>
        <taxon>Craniata</taxon>
        <taxon>Vertebrata</taxon>
        <taxon>Cyclostomata</taxon>
        <taxon>Hyperoartia</taxon>
        <taxon>Petromyzontiformes</taxon>
        <taxon>Petromyzontidae</taxon>
        <taxon>Petromyzon</taxon>
    </lineage>
</organism>
<evidence type="ECO:0000313" key="6">
    <source>
        <dbReference type="Ensembl" id="ENSPMAP00000008319.1"/>
    </source>
</evidence>
<dbReference type="Pfam" id="PF07546">
    <property type="entry name" value="EMI"/>
    <property type="match status" value="1"/>
</dbReference>
<evidence type="ECO:0000256" key="2">
    <source>
        <dbReference type="ARBA" id="ARBA00022525"/>
    </source>
</evidence>
<evidence type="ECO:0000256" key="4">
    <source>
        <dbReference type="ARBA" id="ARBA00023157"/>
    </source>
</evidence>
<evidence type="ECO:0000256" key="3">
    <source>
        <dbReference type="ARBA" id="ARBA00022729"/>
    </source>
</evidence>
<reference evidence="6" key="1">
    <citation type="submission" date="2025-08" db="UniProtKB">
        <authorList>
            <consortium name="Ensembl"/>
        </authorList>
    </citation>
    <scope>IDENTIFICATION</scope>
</reference>
<evidence type="ECO:0000256" key="1">
    <source>
        <dbReference type="ARBA" id="ARBA00004613"/>
    </source>
</evidence>
<keyword evidence="4" id="KW-1015">Disulfide bond</keyword>
<reference evidence="6" key="2">
    <citation type="submission" date="2025-09" db="UniProtKB">
        <authorList>
            <consortium name="Ensembl"/>
        </authorList>
    </citation>
    <scope>IDENTIFICATION</scope>
</reference>
<protein>
    <recommendedName>
        <fullName evidence="5">EMI domain-containing protein</fullName>
    </recommendedName>
</protein>
<name>S4RSX9_PETMA</name>
<dbReference type="Ensembl" id="ENSPMAT00000008357.1">
    <property type="protein sequence ID" value="ENSPMAP00000008319.1"/>
    <property type="gene ID" value="ENSPMAG00000007562.1"/>
</dbReference>
<dbReference type="OMA" id="SAFEWRC"/>
<dbReference type="AlphaFoldDB" id="S4RSX9"/>
<dbReference type="PROSITE" id="PS51041">
    <property type="entry name" value="EMI"/>
    <property type="match status" value="1"/>
</dbReference>
<keyword evidence="2" id="KW-0964">Secreted</keyword>
<proteinExistence type="predicted"/>
<dbReference type="HOGENOM" id="CLU_183405_0_0_1"/>
<comment type="subcellular location">
    <subcellularLocation>
        <location evidence="1">Secreted</location>
    </subcellularLocation>
</comment>
<dbReference type="GO" id="GO:0005576">
    <property type="term" value="C:extracellular region"/>
    <property type="evidence" value="ECO:0007669"/>
    <property type="project" value="UniProtKB-SubCell"/>
</dbReference>
<dbReference type="InterPro" id="IPR050392">
    <property type="entry name" value="Collagen/C1q_domain"/>
</dbReference>
<evidence type="ECO:0000259" key="5">
    <source>
        <dbReference type="PROSITE" id="PS51041"/>
    </source>
</evidence>
<dbReference type="STRING" id="7757.ENSPMAP00000008319"/>
<keyword evidence="3" id="KW-0732">Signal</keyword>
<dbReference type="InterPro" id="IPR011489">
    <property type="entry name" value="EMI_domain"/>
</dbReference>
<feature type="domain" description="EMI" evidence="5">
    <location>
        <begin position="1"/>
        <end position="76"/>
    </location>
</feature>
<accession>S4RSX9</accession>
<dbReference type="GeneTree" id="ENSGT00940000161716"/>